<name>A0A7J6MZN4_PERCH</name>
<gene>
    <name evidence="1" type="ORF">FOL47_005621</name>
</gene>
<reference evidence="1 2" key="1">
    <citation type="submission" date="2020-04" db="EMBL/GenBank/DDBJ databases">
        <title>Perkinsus chesapeaki whole genome sequence.</title>
        <authorList>
            <person name="Bogema D.R."/>
        </authorList>
    </citation>
    <scope>NUCLEOTIDE SEQUENCE [LARGE SCALE GENOMIC DNA]</scope>
    <source>
        <strain evidence="1">ATCC PRA-425</strain>
    </source>
</reference>
<dbReference type="Proteomes" id="UP000591131">
    <property type="component" value="Unassembled WGS sequence"/>
</dbReference>
<protein>
    <submittedName>
        <fullName evidence="1">Uncharacterized protein</fullName>
    </submittedName>
</protein>
<evidence type="ECO:0000313" key="2">
    <source>
        <dbReference type="Proteomes" id="UP000591131"/>
    </source>
</evidence>
<evidence type="ECO:0000313" key="1">
    <source>
        <dbReference type="EMBL" id="KAF4676670.1"/>
    </source>
</evidence>
<organism evidence="1 2">
    <name type="scientific">Perkinsus chesapeaki</name>
    <name type="common">Clam parasite</name>
    <name type="synonym">Perkinsus andrewsi</name>
    <dbReference type="NCBI Taxonomy" id="330153"/>
    <lineage>
        <taxon>Eukaryota</taxon>
        <taxon>Sar</taxon>
        <taxon>Alveolata</taxon>
        <taxon>Perkinsozoa</taxon>
        <taxon>Perkinsea</taxon>
        <taxon>Perkinsida</taxon>
        <taxon>Perkinsidae</taxon>
        <taxon>Perkinsus</taxon>
    </lineage>
</organism>
<proteinExistence type="predicted"/>
<keyword evidence="2" id="KW-1185">Reference proteome</keyword>
<comment type="caution">
    <text evidence="1">The sequence shown here is derived from an EMBL/GenBank/DDBJ whole genome shotgun (WGS) entry which is preliminary data.</text>
</comment>
<accession>A0A7J6MZN4</accession>
<dbReference type="OrthoDB" id="10619680at2759"/>
<dbReference type="AlphaFoldDB" id="A0A7J6MZN4"/>
<sequence length="228" mass="25085">MEARRAHGAAYRQQQLLYSQVSDGAEYFFIPRGKQPIPHMEEWQDNGLSTGSLVQLDNKARNVEFTKSKNIAVYDYIPYNEKVTTHTDEAVTAATILRVKDGQTSEYTATVPTVGECFSNIESVSSSSDEGGSVEAVASELSKVCGDGFWTLRPFDKDDMSKLNGKYSGKQSETALTLKLDKGKIKDGELVVGSLTEKAPLIALFDEKLSNMSQWDDGKLPAKFGSCF</sequence>
<dbReference type="EMBL" id="JAAPAO010000031">
    <property type="protein sequence ID" value="KAF4676670.1"/>
    <property type="molecule type" value="Genomic_DNA"/>
</dbReference>